<evidence type="ECO:0000256" key="2">
    <source>
        <dbReference type="SAM" id="Phobius"/>
    </source>
</evidence>
<dbReference type="Pfam" id="PF02719">
    <property type="entry name" value="Polysacc_synt_2"/>
    <property type="match status" value="1"/>
</dbReference>
<dbReference type="AlphaFoldDB" id="A0A4R2NAA5"/>
<keyword evidence="2" id="KW-0812">Transmembrane</keyword>
<dbReference type="SUPFAM" id="SSF53335">
    <property type="entry name" value="S-adenosyl-L-methionine-dependent methyltransferases"/>
    <property type="match status" value="1"/>
</dbReference>
<feature type="transmembrane region" description="Helical" evidence="2">
    <location>
        <begin position="78"/>
        <end position="99"/>
    </location>
</feature>
<comment type="caution">
    <text evidence="4">The sequence shown here is derived from an EMBL/GenBank/DDBJ whole genome shotgun (WGS) entry which is preliminary data.</text>
</comment>
<accession>A0A4R2NAA5</accession>
<dbReference type="RefSeq" id="WP_374761696.1">
    <property type="nucleotide sequence ID" value="NZ_QXNC01000031.1"/>
</dbReference>
<gene>
    <name evidence="4" type="ORF">EV674_110106</name>
</gene>
<dbReference type="InterPro" id="IPR036291">
    <property type="entry name" value="NAD(P)-bd_dom_sf"/>
</dbReference>
<keyword evidence="2" id="KW-0472">Membrane</keyword>
<dbReference type="Proteomes" id="UP000295182">
    <property type="component" value="Unassembled WGS sequence"/>
</dbReference>
<dbReference type="InterPro" id="IPR029063">
    <property type="entry name" value="SAM-dependent_MTases_sf"/>
</dbReference>
<feature type="transmembrane region" description="Helical" evidence="2">
    <location>
        <begin position="111"/>
        <end position="132"/>
    </location>
</feature>
<proteinExistence type="inferred from homology"/>
<keyword evidence="2" id="KW-1133">Transmembrane helix</keyword>
<evidence type="ECO:0000256" key="1">
    <source>
        <dbReference type="ARBA" id="ARBA00007430"/>
    </source>
</evidence>
<dbReference type="EMBL" id="SLXH01000010">
    <property type="protein sequence ID" value="TCP18011.1"/>
    <property type="molecule type" value="Genomic_DNA"/>
</dbReference>
<reference evidence="4 5" key="1">
    <citation type="submission" date="2019-03" db="EMBL/GenBank/DDBJ databases">
        <title>Genomic Encyclopedia of Type Strains, Phase IV (KMG-IV): sequencing the most valuable type-strain genomes for metagenomic binning, comparative biology and taxonomic classification.</title>
        <authorList>
            <person name="Goeker M."/>
        </authorList>
    </citation>
    <scope>NUCLEOTIDE SEQUENCE [LARGE SCALE GENOMIC DNA]</scope>
    <source>
        <strain evidence="4 5">DSM 1837</strain>
    </source>
</reference>
<dbReference type="CDD" id="cd05237">
    <property type="entry name" value="UDP_invert_4-6DH_SDR_e"/>
    <property type="match status" value="1"/>
</dbReference>
<evidence type="ECO:0000259" key="3">
    <source>
        <dbReference type="Pfam" id="PF02719"/>
    </source>
</evidence>
<dbReference type="InterPro" id="IPR003869">
    <property type="entry name" value="Polysac_CapD-like"/>
</dbReference>
<dbReference type="PANTHER" id="PTHR43318">
    <property type="entry name" value="UDP-N-ACETYLGLUCOSAMINE 4,6-DEHYDRATASE"/>
    <property type="match status" value="1"/>
</dbReference>
<comment type="similarity">
    <text evidence="1">Belongs to the polysaccharide synthase family.</text>
</comment>
<dbReference type="SUPFAM" id="SSF51735">
    <property type="entry name" value="NAD(P)-binding Rossmann-fold domains"/>
    <property type="match status" value="1"/>
</dbReference>
<dbReference type="InterPro" id="IPR051203">
    <property type="entry name" value="Polysaccharide_Synthase-Rel"/>
</dbReference>
<feature type="transmembrane region" description="Helical" evidence="2">
    <location>
        <begin position="47"/>
        <end position="66"/>
    </location>
</feature>
<dbReference type="PANTHER" id="PTHR43318:SF1">
    <property type="entry name" value="POLYSACCHARIDE BIOSYNTHESIS PROTEIN EPSC-RELATED"/>
    <property type="match status" value="1"/>
</dbReference>
<name>A0A4R2NAA5_9BURK</name>
<feature type="domain" description="Polysaccharide biosynthesis protein CapD-like" evidence="3">
    <location>
        <begin position="280"/>
        <end position="594"/>
    </location>
</feature>
<keyword evidence="5" id="KW-1185">Reference proteome</keyword>
<dbReference type="Gene3D" id="3.40.50.720">
    <property type="entry name" value="NAD(P)-binding Rossmann-like Domain"/>
    <property type="match status" value="2"/>
</dbReference>
<evidence type="ECO:0000313" key="4">
    <source>
        <dbReference type="EMBL" id="TCP18011.1"/>
    </source>
</evidence>
<evidence type="ECO:0000313" key="5">
    <source>
        <dbReference type="Proteomes" id="UP000295182"/>
    </source>
</evidence>
<feature type="transmembrane region" description="Helical" evidence="2">
    <location>
        <begin position="12"/>
        <end position="32"/>
    </location>
</feature>
<sequence>MNHLLQWPRAAKRLFVVVLDACMGVLAMWLAFSLRLEMLHWPEGLQWPVYALAPALAFPIFVRFGLYRAIFRYTGITALITTGQAVALYGVLLLAILLVAQWEGVPRSVGILQPLILLLMVGSSRALGWLLLAGRPQQTRHRLLIYGAGHAGAQTAAGIQGTRHYLLQGFIDDDTDKVGRSINGAPVYAPSALPALVQRLGTTDVLLALPSASRQRRHQIIASLHDVPVRVRTLPGLSDLASGRVTVADFQDLDIEDLLGREPVPPDPALLQRNLAGKTVMVTGAGGSIGSELCRQILNEAPARLLLVEHSEYALYSIHQELQTHNSPHNASTCTLVPLLANITNPQRMAELCHSYRPHAIYHAAAYKHVPMVEANMGEGICNNVFGTLNLVRAALEHQVAHFVLISTDKAVRPTNVMGTTKRIAEMVLQAITAAPHAPFDTSTANDQPHPQVPWQCPTRFSMVRFGNVLGSSGSVIPLFRRQIAAGGPVTVTHPEVTRYFMTIPEAAQLVLQAGAMAEGGDVFVLDMGAPIKILELAQRMVALSGLTVRDAQHPDGDIAITFTGLRPGEKLYEELLIGDNPLPTAHPRILRAREEYLPWPALQPLLESLRAAAHAGDAAALKDGLIQLVPGYRPKTTQLHADNEHFAATIST</sequence>
<organism evidence="4 5">
    <name type="scientific">Simplicispira metamorpha</name>
    <dbReference type="NCBI Taxonomy" id="80881"/>
    <lineage>
        <taxon>Bacteria</taxon>
        <taxon>Pseudomonadati</taxon>
        <taxon>Pseudomonadota</taxon>
        <taxon>Betaproteobacteria</taxon>
        <taxon>Burkholderiales</taxon>
        <taxon>Comamonadaceae</taxon>
        <taxon>Simplicispira</taxon>
    </lineage>
</organism>
<protein>
    <submittedName>
        <fullName evidence="4">FlaA1/EpsC-like NDP-sugar epimerase</fullName>
    </submittedName>
</protein>